<evidence type="ECO:0000313" key="3">
    <source>
        <dbReference type="Proteomes" id="UP000320314"/>
    </source>
</evidence>
<dbReference type="OrthoDB" id="8455849at2"/>
<keyword evidence="3" id="KW-1185">Reference proteome</keyword>
<protein>
    <submittedName>
        <fullName evidence="2">Uncharacterized protein</fullName>
    </submittedName>
</protein>
<evidence type="ECO:0000256" key="1">
    <source>
        <dbReference type="SAM" id="Phobius"/>
    </source>
</evidence>
<keyword evidence="1" id="KW-1133">Transmembrane helix</keyword>
<dbReference type="EMBL" id="VHLH01000027">
    <property type="protein sequence ID" value="TPW26714.1"/>
    <property type="molecule type" value="Genomic_DNA"/>
</dbReference>
<evidence type="ECO:0000313" key="2">
    <source>
        <dbReference type="EMBL" id="TPW26714.1"/>
    </source>
</evidence>
<gene>
    <name evidence="2" type="ORF">FJU11_14025</name>
</gene>
<comment type="caution">
    <text evidence="2">The sequence shown here is derived from an EMBL/GenBank/DDBJ whole genome shotgun (WGS) entry which is preliminary data.</text>
</comment>
<keyword evidence="1" id="KW-0812">Transmembrane</keyword>
<dbReference type="RefSeq" id="WP_141167693.1">
    <property type="nucleotide sequence ID" value="NZ_VHLH01000027.1"/>
</dbReference>
<reference evidence="2 3" key="1">
    <citation type="submission" date="2019-06" db="EMBL/GenBank/DDBJ databases">
        <authorList>
            <person name="Li M."/>
        </authorList>
    </citation>
    <scope>NUCLEOTIDE SEQUENCE [LARGE SCALE GENOMIC DNA]</scope>
    <source>
        <strain evidence="2 3">BGMRC6574</strain>
    </source>
</reference>
<accession>A0A506U160</accession>
<dbReference type="Proteomes" id="UP000320314">
    <property type="component" value="Unassembled WGS sequence"/>
</dbReference>
<feature type="transmembrane region" description="Helical" evidence="1">
    <location>
        <begin position="68"/>
        <end position="88"/>
    </location>
</feature>
<proteinExistence type="predicted"/>
<feature type="transmembrane region" description="Helical" evidence="1">
    <location>
        <begin position="34"/>
        <end position="56"/>
    </location>
</feature>
<sequence>MNNNFKNRGNPENHPWGFNQRTVRPIRLSLITRVISLAFLLAVAVLIVGAGLVAYLNVRSDGWGSDAAAWAQVSGSMIAIIGALWIVASEARQARRIRRKQGEEAAWGVRFILIQAQFESQIVAAELTQANEGFDTDDIRSWVQRAKLANLSLETLLTSSGHIHPAVVVTLCNAKILVEQLCSDLQEFQDLVTRGQSPPSSKISDIVNVHASLSALIEHYDARIRGVREALDRGDDMLPLTEWWS</sequence>
<dbReference type="AlphaFoldDB" id="A0A506U160"/>
<keyword evidence="1" id="KW-0472">Membrane</keyword>
<organism evidence="2 3">
    <name type="scientific">Pararhizobium mangrovi</name>
    <dbReference type="NCBI Taxonomy" id="2590452"/>
    <lineage>
        <taxon>Bacteria</taxon>
        <taxon>Pseudomonadati</taxon>
        <taxon>Pseudomonadota</taxon>
        <taxon>Alphaproteobacteria</taxon>
        <taxon>Hyphomicrobiales</taxon>
        <taxon>Rhizobiaceae</taxon>
        <taxon>Rhizobium/Agrobacterium group</taxon>
        <taxon>Pararhizobium</taxon>
    </lineage>
</organism>
<name>A0A506U160_9HYPH</name>